<dbReference type="InterPro" id="IPR008323">
    <property type="entry name" value="UCP033563"/>
</dbReference>
<evidence type="ECO:0000313" key="2">
    <source>
        <dbReference type="EMBL" id="MDR6268686.1"/>
    </source>
</evidence>
<protein>
    <recommendedName>
        <fullName evidence="4">DUF1015 domain-containing protein</fullName>
    </recommendedName>
</protein>
<sequence>MSLPEIALEPLEPGGRTSGRSSAAGPVLQPFAGIRFAESDYAKQSLLLSTSGEEATDSDVEILKRRDPRSILHLSWAQEQGLVQDQLRQWIAEGVLFADRTPQHYIYEYRVAGQLVRGVIGALDLRASDVDRRVLPHEGLVESALDGFCRRVDEGRLDVEPVLLVQAFGDSVRDAVRAVTAAPPVLELFGPQDEYHRLWTVSDPGLHYLLTSGLSEVPALLADGHHRYAAHKCGPERPHGPGRVLAMVIDAQDAALALGPIHRIVPDLAPESVSDLLHRRGWSGSVETLVCSAATAEASFLLDPEAVFLLGGGNYWHLVGGEDQNPDVVQAHSRLFPLLDVVSSELEYRHAWESAVELAAVTGGTAVILKGMSFDEVLAVAQSDLTLPEKATSFSPKPQLAMVLCNLAAL</sequence>
<dbReference type="PANTHER" id="PTHR36454">
    <property type="entry name" value="LMO2823 PROTEIN"/>
    <property type="match status" value="1"/>
</dbReference>
<keyword evidence="3" id="KW-1185">Reference proteome</keyword>
<dbReference type="RefSeq" id="WP_309796489.1">
    <property type="nucleotide sequence ID" value="NZ_BAAAHY010000006.1"/>
</dbReference>
<comment type="caution">
    <text evidence="2">The sequence shown here is derived from an EMBL/GenBank/DDBJ whole genome shotgun (WGS) entry which is preliminary data.</text>
</comment>
<feature type="compositionally biased region" description="Low complexity" evidence="1">
    <location>
        <begin position="14"/>
        <end position="24"/>
    </location>
</feature>
<evidence type="ECO:0000313" key="3">
    <source>
        <dbReference type="Proteomes" id="UP001185069"/>
    </source>
</evidence>
<feature type="region of interest" description="Disordered" evidence="1">
    <location>
        <begin position="1"/>
        <end position="24"/>
    </location>
</feature>
<reference evidence="2 3" key="1">
    <citation type="submission" date="2023-07" db="EMBL/GenBank/DDBJ databases">
        <title>Sequencing the genomes of 1000 actinobacteria strains.</title>
        <authorList>
            <person name="Klenk H.-P."/>
        </authorList>
    </citation>
    <scope>NUCLEOTIDE SEQUENCE [LARGE SCALE GENOMIC DNA]</scope>
    <source>
        <strain evidence="2 3">DSM 14555</strain>
    </source>
</reference>
<dbReference type="EMBL" id="JAVDQF010000001">
    <property type="protein sequence ID" value="MDR6268686.1"/>
    <property type="molecule type" value="Genomic_DNA"/>
</dbReference>
<gene>
    <name evidence="2" type="ORF">JOE69_000924</name>
</gene>
<evidence type="ECO:0000256" key="1">
    <source>
        <dbReference type="SAM" id="MobiDB-lite"/>
    </source>
</evidence>
<dbReference type="Pfam" id="PF06245">
    <property type="entry name" value="DUF1015"/>
    <property type="match status" value="1"/>
</dbReference>
<name>A0ABU1JB67_9MICC</name>
<dbReference type="PANTHER" id="PTHR36454:SF1">
    <property type="entry name" value="DUF1015 DOMAIN-CONTAINING PROTEIN"/>
    <property type="match status" value="1"/>
</dbReference>
<proteinExistence type="predicted"/>
<evidence type="ECO:0008006" key="4">
    <source>
        <dbReference type="Google" id="ProtNLM"/>
    </source>
</evidence>
<organism evidence="2 3">
    <name type="scientific">Arthrobacter russicus</name>
    <dbReference type="NCBI Taxonomy" id="172040"/>
    <lineage>
        <taxon>Bacteria</taxon>
        <taxon>Bacillati</taxon>
        <taxon>Actinomycetota</taxon>
        <taxon>Actinomycetes</taxon>
        <taxon>Micrococcales</taxon>
        <taxon>Micrococcaceae</taxon>
        <taxon>Arthrobacter</taxon>
    </lineage>
</organism>
<dbReference type="Proteomes" id="UP001185069">
    <property type="component" value="Unassembled WGS sequence"/>
</dbReference>
<accession>A0ABU1JB67</accession>